<keyword evidence="1" id="KW-0472">Membrane</keyword>
<accession>A0A165A3D7</accession>
<dbReference type="InParanoid" id="A0A165A3D7"/>
<organism evidence="2 3">
    <name type="scientific">Xylona heveae (strain CBS 132557 / TC161)</name>
    <dbReference type="NCBI Taxonomy" id="1328760"/>
    <lineage>
        <taxon>Eukaryota</taxon>
        <taxon>Fungi</taxon>
        <taxon>Dikarya</taxon>
        <taxon>Ascomycota</taxon>
        <taxon>Pezizomycotina</taxon>
        <taxon>Xylonomycetes</taxon>
        <taxon>Xylonales</taxon>
        <taxon>Xylonaceae</taxon>
        <taxon>Xylona</taxon>
    </lineage>
</organism>
<feature type="transmembrane region" description="Helical" evidence="1">
    <location>
        <begin position="67"/>
        <end position="87"/>
    </location>
</feature>
<keyword evidence="1" id="KW-1133">Transmembrane helix</keyword>
<gene>
    <name evidence="2" type="ORF">L228DRAFT_31109</name>
</gene>
<feature type="transmembrane region" description="Helical" evidence="1">
    <location>
        <begin position="32"/>
        <end position="55"/>
    </location>
</feature>
<keyword evidence="3" id="KW-1185">Reference proteome</keyword>
<dbReference type="RefSeq" id="XP_018185451.1">
    <property type="nucleotide sequence ID" value="XM_018336465.1"/>
</dbReference>
<protein>
    <submittedName>
        <fullName evidence="2">Uncharacterized protein</fullName>
    </submittedName>
</protein>
<sequence length="212" mass="24788">MVDHSSLCFPLLHFAFLVLCSLDRKCIISFGMATFFFSSFSSFLTFIHLISKILLFFWRCRSYPGSYISYSFSYSFLFLFHSFVFLMDHGVSLFSHWLLPVLIFSFFHTRSYGSCLLDLPYHTFNTYNTYNTYGRQCIHRIADAFSSRSFTGILFISFMGNHALTGSTATVFSTWLCYLHYYSTRCSHISYSTRCSYIIYGSLVSYISYNLR</sequence>
<dbReference type="EMBL" id="KV407464">
    <property type="protein sequence ID" value="KZF19896.1"/>
    <property type="molecule type" value="Genomic_DNA"/>
</dbReference>
<feature type="transmembrane region" description="Helical" evidence="1">
    <location>
        <begin position="93"/>
        <end position="109"/>
    </location>
</feature>
<evidence type="ECO:0000256" key="1">
    <source>
        <dbReference type="SAM" id="Phobius"/>
    </source>
</evidence>
<dbReference type="AlphaFoldDB" id="A0A165A3D7"/>
<proteinExistence type="predicted"/>
<dbReference type="Proteomes" id="UP000076632">
    <property type="component" value="Unassembled WGS sequence"/>
</dbReference>
<evidence type="ECO:0000313" key="2">
    <source>
        <dbReference type="EMBL" id="KZF19896.1"/>
    </source>
</evidence>
<name>A0A165A3D7_XYLHT</name>
<evidence type="ECO:0000313" key="3">
    <source>
        <dbReference type="Proteomes" id="UP000076632"/>
    </source>
</evidence>
<dbReference type="GeneID" id="28901602"/>
<reference evidence="2 3" key="1">
    <citation type="journal article" date="2016" name="Fungal Biol.">
        <title>The genome of Xylona heveae provides a window into fungal endophytism.</title>
        <authorList>
            <person name="Gazis R."/>
            <person name="Kuo A."/>
            <person name="Riley R."/>
            <person name="LaButti K."/>
            <person name="Lipzen A."/>
            <person name="Lin J."/>
            <person name="Amirebrahimi M."/>
            <person name="Hesse C.N."/>
            <person name="Spatafora J.W."/>
            <person name="Henrissat B."/>
            <person name="Hainaut M."/>
            <person name="Grigoriev I.V."/>
            <person name="Hibbett D.S."/>
        </authorList>
    </citation>
    <scope>NUCLEOTIDE SEQUENCE [LARGE SCALE GENOMIC DNA]</scope>
    <source>
        <strain evidence="2 3">TC161</strain>
    </source>
</reference>
<keyword evidence="1" id="KW-0812">Transmembrane</keyword>